<reference evidence="2 3" key="1">
    <citation type="submission" date="2016-07" db="EMBL/GenBank/DDBJ databases">
        <title>Pervasive Adenine N6-methylation of Active Genes in Fungi.</title>
        <authorList>
            <consortium name="DOE Joint Genome Institute"/>
            <person name="Mondo S.J."/>
            <person name="Dannebaum R.O."/>
            <person name="Kuo R.C."/>
            <person name="Labutti K."/>
            <person name="Haridas S."/>
            <person name="Kuo A."/>
            <person name="Salamov A."/>
            <person name="Ahrendt S.R."/>
            <person name="Lipzen A."/>
            <person name="Sullivan W."/>
            <person name="Andreopoulos W.B."/>
            <person name="Clum A."/>
            <person name="Lindquist E."/>
            <person name="Daum C."/>
            <person name="Ramamoorthy G.K."/>
            <person name="Gryganskyi A."/>
            <person name="Culley D."/>
            <person name="Magnuson J.K."/>
            <person name="James T.Y."/>
            <person name="O'Malley M.A."/>
            <person name="Stajich J.E."/>
            <person name="Spatafora J.W."/>
            <person name="Visel A."/>
            <person name="Grigoriev I.V."/>
        </authorList>
    </citation>
    <scope>NUCLEOTIDE SEQUENCE [LARGE SCALE GENOMIC DNA]</scope>
    <source>
        <strain evidence="2 3">68-887.2</strain>
    </source>
</reference>
<organism evidence="2 3">
    <name type="scientific">Naematelia encephala</name>
    <dbReference type="NCBI Taxonomy" id="71784"/>
    <lineage>
        <taxon>Eukaryota</taxon>
        <taxon>Fungi</taxon>
        <taxon>Dikarya</taxon>
        <taxon>Basidiomycota</taxon>
        <taxon>Agaricomycotina</taxon>
        <taxon>Tremellomycetes</taxon>
        <taxon>Tremellales</taxon>
        <taxon>Naemateliaceae</taxon>
        <taxon>Naematelia</taxon>
    </lineage>
</organism>
<dbReference type="STRING" id="71784.A0A1Y2BB82"/>
<dbReference type="InterPro" id="IPR012338">
    <property type="entry name" value="Beta-lactam/transpept-like"/>
</dbReference>
<dbReference type="Pfam" id="PF00144">
    <property type="entry name" value="Beta-lactamase"/>
    <property type="match status" value="1"/>
</dbReference>
<dbReference type="SUPFAM" id="SSF56601">
    <property type="entry name" value="beta-lactamase/transpeptidase-like"/>
    <property type="match status" value="1"/>
</dbReference>
<evidence type="ECO:0000313" key="3">
    <source>
        <dbReference type="Proteomes" id="UP000193986"/>
    </source>
</evidence>
<gene>
    <name evidence="2" type="ORF">BCR39DRAFT_72724</name>
</gene>
<keyword evidence="3" id="KW-1185">Reference proteome</keyword>
<dbReference type="Gene3D" id="3.40.710.10">
    <property type="entry name" value="DD-peptidase/beta-lactamase superfamily"/>
    <property type="match status" value="1"/>
</dbReference>
<protein>
    <submittedName>
        <fullName evidence="2">Beta-lactamase/transpeptidase-like protein</fullName>
    </submittedName>
</protein>
<sequence>MTLPLPTISPKGKATLDALLAKTVEERTVPAVFFGATNAKEELYFNSKGEKVFGQPEEGEVYSDTTLQLFSMTKFITTIASLQAVDRGLVTLDDADIVAKYCPEIAEMKILKGYTEDGKEILEQAKGRPTLRMLLSHNAGMVYQFNSPDVDRWRKEHSSPSIFAPDTPIEAFTQPLEFEPGTRWKYSLSIDWAAFVISRLQNRSLEDIFREDIFNPCGIHSMSFYPTDTIRERLMKVCSRDADGRVIASATEAFGRCMDPDHIGPVLSGGAGLFGTARDYLRLLRNVLASADPSTANPLITPASFKELFTNSLNLTPQVKADLAVAATRQNIHDPAVLANGTGEHLAHSVGLMINVIDSKIGRKAGSGCWDGAAKTMFWLDPTTGIGGVCCTNIMANNPDPFNGVYNSFERTLYDALEA</sequence>
<dbReference type="PANTHER" id="PTHR43283:SF3">
    <property type="entry name" value="BETA-LACTAMASE FAMILY PROTEIN (AFU_ORTHOLOGUE AFUA_5G07500)"/>
    <property type="match status" value="1"/>
</dbReference>
<dbReference type="EMBL" id="MCFC01000012">
    <property type="protein sequence ID" value="ORY32004.1"/>
    <property type="molecule type" value="Genomic_DNA"/>
</dbReference>
<dbReference type="OrthoDB" id="428260at2759"/>
<feature type="domain" description="Beta-lactamase-related" evidence="1">
    <location>
        <begin position="16"/>
        <end position="401"/>
    </location>
</feature>
<name>A0A1Y2BB82_9TREE</name>
<dbReference type="Proteomes" id="UP000193986">
    <property type="component" value="Unassembled WGS sequence"/>
</dbReference>
<dbReference type="AlphaFoldDB" id="A0A1Y2BB82"/>
<dbReference type="InParanoid" id="A0A1Y2BB82"/>
<comment type="caution">
    <text evidence="2">The sequence shown here is derived from an EMBL/GenBank/DDBJ whole genome shotgun (WGS) entry which is preliminary data.</text>
</comment>
<dbReference type="InterPro" id="IPR050789">
    <property type="entry name" value="Diverse_Enzym_Activities"/>
</dbReference>
<dbReference type="PANTHER" id="PTHR43283">
    <property type="entry name" value="BETA-LACTAMASE-RELATED"/>
    <property type="match status" value="1"/>
</dbReference>
<evidence type="ECO:0000313" key="2">
    <source>
        <dbReference type="EMBL" id="ORY32004.1"/>
    </source>
</evidence>
<proteinExistence type="predicted"/>
<dbReference type="InterPro" id="IPR001466">
    <property type="entry name" value="Beta-lactam-related"/>
</dbReference>
<accession>A0A1Y2BB82</accession>
<evidence type="ECO:0000259" key="1">
    <source>
        <dbReference type="Pfam" id="PF00144"/>
    </source>
</evidence>